<accession>A0A518JLS6</accession>
<dbReference type="InterPro" id="IPR031329">
    <property type="entry name" value="NEUT/ALK_ceramidase_N"/>
</dbReference>
<name>A0A518JLS6_9BACT</name>
<feature type="domain" description="Neutral/alkaline non-lysosomal ceramidase N-terminal" evidence="1">
    <location>
        <begin position="87"/>
        <end position="335"/>
    </location>
</feature>
<evidence type="ECO:0000313" key="3">
    <source>
        <dbReference type="Proteomes" id="UP000315082"/>
    </source>
</evidence>
<keyword evidence="3" id="KW-1185">Reference proteome</keyword>
<evidence type="ECO:0000313" key="2">
    <source>
        <dbReference type="EMBL" id="QDV66506.1"/>
    </source>
</evidence>
<dbReference type="Proteomes" id="UP000315082">
    <property type="component" value="Chromosome"/>
</dbReference>
<dbReference type="AlphaFoldDB" id="A0A518JLS6"/>
<dbReference type="EMBL" id="CP036348">
    <property type="protein sequence ID" value="QDV66506.1"/>
    <property type="molecule type" value="Genomic_DNA"/>
</dbReference>
<dbReference type="KEGG" id="rcf:Poly24_01920"/>
<evidence type="ECO:0000259" key="1">
    <source>
        <dbReference type="Pfam" id="PF04734"/>
    </source>
</evidence>
<sequence>MLSYNLEASLRSGCYTLESPRRSGVPPAGSLLTTIALDLSSCLQIEFTLEGNKEEVSAMLRLAPFCLLLIAAAIAPLNASAAEKPAFRAGAAMADITPPLGELVVGNWVPIPAQHIHDPLHAKCLILDDGKNRIGFVVCDNVGISREIWDEAREQVDQAGAIAGENLLMSATHTHSATRATSEKYRPILVAGIVKAVAEAIENLEPAKIGWGSGEEPSEVFNRRWHIGDEKQRRNPFGGVDMVRMNPPSGHPTLIKPAGPVDPEISFISVQSIDGRPISLLANYSLHYVGGVGKGEVSADYFGVFSERIGELLKATDSDKPFVGILTNGTSGDVNNINFRDRGRPYKPYEKMTEVAHKVADKVIDAHAKIEFQEWVPLSVAHRDLTLKVRKPDAAMQEYFASIEALPEGAEVYHRHQKTYAGRVKRLLEGPDQWDVLLQAVRIGDLAIAAIPFEVFTQIGLDIKQKAPYGDAFTIELANGGYGYLPTPAQHKLGGYETWMGTNRVQLDASDRITETLLELMQDLK</sequence>
<proteinExistence type="predicted"/>
<reference evidence="2 3" key="1">
    <citation type="submission" date="2019-02" db="EMBL/GenBank/DDBJ databases">
        <title>Deep-cultivation of Planctomycetes and their phenomic and genomic characterization uncovers novel biology.</title>
        <authorList>
            <person name="Wiegand S."/>
            <person name="Jogler M."/>
            <person name="Boedeker C."/>
            <person name="Pinto D."/>
            <person name="Vollmers J."/>
            <person name="Rivas-Marin E."/>
            <person name="Kohn T."/>
            <person name="Peeters S.H."/>
            <person name="Heuer A."/>
            <person name="Rast P."/>
            <person name="Oberbeckmann S."/>
            <person name="Bunk B."/>
            <person name="Jeske O."/>
            <person name="Meyerdierks A."/>
            <person name="Storesund J.E."/>
            <person name="Kallscheuer N."/>
            <person name="Luecker S."/>
            <person name="Lage O.M."/>
            <person name="Pohl T."/>
            <person name="Merkel B.J."/>
            <person name="Hornburger P."/>
            <person name="Mueller R.-W."/>
            <person name="Bruemmer F."/>
            <person name="Labrenz M."/>
            <person name="Spormann A.M."/>
            <person name="Op den Camp H."/>
            <person name="Overmann J."/>
            <person name="Amann R."/>
            <person name="Jetten M.S.M."/>
            <person name="Mascher T."/>
            <person name="Medema M.H."/>
            <person name="Devos D.P."/>
            <person name="Kaster A.-K."/>
            <person name="Ovreas L."/>
            <person name="Rohde M."/>
            <person name="Galperin M.Y."/>
            <person name="Jogler C."/>
        </authorList>
    </citation>
    <scope>NUCLEOTIDE SEQUENCE [LARGE SCALE GENOMIC DNA]</scope>
    <source>
        <strain evidence="2 3">Poly24</strain>
    </source>
</reference>
<gene>
    <name evidence="2" type="ORF">Poly24_01920</name>
</gene>
<protein>
    <submittedName>
        <fullName evidence="2">Neutral/alkaline non-lysosomal ceramidase</fullName>
    </submittedName>
</protein>
<dbReference type="Pfam" id="PF04734">
    <property type="entry name" value="Ceramidase_alk"/>
    <property type="match status" value="1"/>
</dbReference>
<organism evidence="2 3">
    <name type="scientific">Rosistilla carotiformis</name>
    <dbReference type="NCBI Taxonomy" id="2528017"/>
    <lineage>
        <taxon>Bacteria</taxon>
        <taxon>Pseudomonadati</taxon>
        <taxon>Planctomycetota</taxon>
        <taxon>Planctomycetia</taxon>
        <taxon>Pirellulales</taxon>
        <taxon>Pirellulaceae</taxon>
        <taxon>Rosistilla</taxon>
    </lineage>
</organism>